<dbReference type="AlphaFoldDB" id="A0A1I2GL42"/>
<dbReference type="Proteomes" id="UP000198520">
    <property type="component" value="Unassembled WGS sequence"/>
</dbReference>
<sequence>MTTTPLPSAQEVRELLEGLVGREFEMLTGGPMVNPAAEGGAVVAEYVSDEMKLAALITVDLPLAAGMGSAIALLPPRGVSESIEALELSIPQFENVSEILNVMAALFNHDGAPHLKLTKVHEPGAALPGDVAPWVTAYVARLDLEVTVAGYGEGTMSVIVL</sequence>
<evidence type="ECO:0000313" key="1">
    <source>
        <dbReference type="EMBL" id="SFF18305.1"/>
    </source>
</evidence>
<evidence type="ECO:0000313" key="2">
    <source>
        <dbReference type="Proteomes" id="UP000198520"/>
    </source>
</evidence>
<dbReference type="OrthoDB" id="5244255at2"/>
<gene>
    <name evidence="1" type="ORF">SAMN04488035_1849</name>
</gene>
<dbReference type="RefSeq" id="WP_093377701.1">
    <property type="nucleotide sequence ID" value="NZ_BNAN01000003.1"/>
</dbReference>
<organism evidence="1 2">
    <name type="scientific">Flavimobilis marinus</name>
    <dbReference type="NCBI Taxonomy" id="285351"/>
    <lineage>
        <taxon>Bacteria</taxon>
        <taxon>Bacillati</taxon>
        <taxon>Actinomycetota</taxon>
        <taxon>Actinomycetes</taxon>
        <taxon>Micrococcales</taxon>
        <taxon>Jonesiaceae</taxon>
        <taxon>Flavimobilis</taxon>
    </lineage>
</organism>
<accession>A0A1I2GL42</accession>
<evidence type="ECO:0008006" key="3">
    <source>
        <dbReference type="Google" id="ProtNLM"/>
    </source>
</evidence>
<name>A0A1I2GL42_9MICO</name>
<protein>
    <recommendedName>
        <fullName evidence="3">Chemotaxis protein CheX</fullName>
    </recommendedName>
</protein>
<keyword evidence="2" id="KW-1185">Reference proteome</keyword>
<proteinExistence type="predicted"/>
<reference evidence="2" key="1">
    <citation type="submission" date="2016-10" db="EMBL/GenBank/DDBJ databases">
        <authorList>
            <person name="Varghese N."/>
            <person name="Submissions S."/>
        </authorList>
    </citation>
    <scope>NUCLEOTIDE SEQUENCE [LARGE SCALE GENOMIC DNA]</scope>
    <source>
        <strain evidence="2">DSM 19083</strain>
    </source>
</reference>
<dbReference type="STRING" id="285351.SAMN04488035_1849"/>
<dbReference type="EMBL" id="FONZ01000003">
    <property type="protein sequence ID" value="SFF18305.1"/>
    <property type="molecule type" value="Genomic_DNA"/>
</dbReference>